<sequence>MPRINVVASDWVQQAVAFSIKCPKATIPQCMLACGFSKVESNDRAQRMAIYHHLKKVSQPKQDDRNKYVTPPMLAVDVPVLNESALSSVTVSLLSDIIVPGEDDDAILVGPPRKRVRLTGSLQQDVLNERKKKRNAFNCAFK</sequence>
<dbReference type="AlphaFoldDB" id="A0ABD3RD10"/>
<reference evidence="1 2" key="1">
    <citation type="submission" date="2024-10" db="EMBL/GenBank/DDBJ databases">
        <title>Updated reference genomes for cyclostephanoid diatoms.</title>
        <authorList>
            <person name="Roberts W.R."/>
            <person name="Alverson A.J."/>
        </authorList>
    </citation>
    <scope>NUCLEOTIDE SEQUENCE [LARGE SCALE GENOMIC DNA]</scope>
    <source>
        <strain evidence="1 2">AJA228-03</strain>
    </source>
</reference>
<comment type="caution">
    <text evidence="1">The sequence shown here is derived from an EMBL/GenBank/DDBJ whole genome shotgun (WGS) entry which is preliminary data.</text>
</comment>
<accession>A0ABD3RD10</accession>
<evidence type="ECO:0000313" key="2">
    <source>
        <dbReference type="Proteomes" id="UP001530377"/>
    </source>
</evidence>
<name>A0ABD3RD10_9STRA</name>
<dbReference type="Proteomes" id="UP001530377">
    <property type="component" value="Unassembled WGS sequence"/>
</dbReference>
<protein>
    <submittedName>
        <fullName evidence="1">Uncharacterized protein</fullName>
    </submittedName>
</protein>
<proteinExistence type="predicted"/>
<gene>
    <name evidence="1" type="ORF">ACHAXA_003395</name>
</gene>
<dbReference type="EMBL" id="JALLPB020000295">
    <property type="protein sequence ID" value="KAL3810873.1"/>
    <property type="molecule type" value="Genomic_DNA"/>
</dbReference>
<evidence type="ECO:0000313" key="1">
    <source>
        <dbReference type="EMBL" id="KAL3810873.1"/>
    </source>
</evidence>
<organism evidence="1 2">
    <name type="scientific">Cyclostephanos tholiformis</name>
    <dbReference type="NCBI Taxonomy" id="382380"/>
    <lineage>
        <taxon>Eukaryota</taxon>
        <taxon>Sar</taxon>
        <taxon>Stramenopiles</taxon>
        <taxon>Ochrophyta</taxon>
        <taxon>Bacillariophyta</taxon>
        <taxon>Coscinodiscophyceae</taxon>
        <taxon>Thalassiosirophycidae</taxon>
        <taxon>Stephanodiscales</taxon>
        <taxon>Stephanodiscaceae</taxon>
        <taxon>Cyclostephanos</taxon>
    </lineage>
</organism>
<keyword evidence="2" id="KW-1185">Reference proteome</keyword>